<proteinExistence type="predicted"/>
<evidence type="ECO:0000313" key="2">
    <source>
        <dbReference type="EMBL" id="OHT10610.1"/>
    </source>
</evidence>
<feature type="transmembrane region" description="Helical" evidence="1">
    <location>
        <begin position="6"/>
        <end position="24"/>
    </location>
</feature>
<dbReference type="EMBL" id="MLAK01000606">
    <property type="protein sequence ID" value="OHT10610.1"/>
    <property type="molecule type" value="Genomic_DNA"/>
</dbReference>
<sequence length="498" mass="55586">MHIDSSNFLCIYLAIQLDVIVYFCQHEFLLKKIIATCIFFHLFLRNFSLMLLFLAASLFIRLCRGETEDPDIKNELFKEQQIFLKASIDKIFIQSCLFQNCISTSEQPSGGAIYSDISSVKIIETTFDCCKTNYGKGGALFLTNQYNYLNKNNIKLQSVKNNFNEEENSLKNWNPNYISENENIHDVEIILSYICGKSCLSKSSGSLFEIFSNNQNTSISLNQTSAVKCSTSAMTISIEAPGSIVGINDINMSDNDASKHGSCFGVISSLTNLIRHGNFLRNYGTNIFGFSGRSLSTQKVQGYQGMDLCNIMNNTLKQTSVEIGGLYFIEKELETVISNTIFIGNKYDDFLESKFKISLVNCFSDISIKSSSLIEISNLTVGIVPTYELPHFNTLLCPAPQTITLTSTPKPPSPSEIITELESDSFITSDDTSLTSSDDSGEDDENAKKREKIVYILAAVIVILTIIIVIVVIVVHIYKKKREESSSTIFHQLSSSLQ</sequence>
<organism evidence="2 3">
    <name type="scientific">Tritrichomonas foetus</name>
    <dbReference type="NCBI Taxonomy" id="1144522"/>
    <lineage>
        <taxon>Eukaryota</taxon>
        <taxon>Metamonada</taxon>
        <taxon>Parabasalia</taxon>
        <taxon>Tritrichomonadida</taxon>
        <taxon>Tritrichomonadidae</taxon>
        <taxon>Tritrichomonas</taxon>
    </lineage>
</organism>
<name>A0A1J4KHU1_9EUKA</name>
<accession>A0A1J4KHU1</accession>
<comment type="caution">
    <text evidence="2">The sequence shown here is derived from an EMBL/GenBank/DDBJ whole genome shotgun (WGS) entry which is preliminary data.</text>
</comment>
<reference evidence="2" key="1">
    <citation type="submission" date="2016-10" db="EMBL/GenBank/DDBJ databases">
        <authorList>
            <person name="Benchimol M."/>
            <person name="Almeida L.G."/>
            <person name="Vasconcelos A.T."/>
            <person name="Perreira-Neves A."/>
            <person name="Rosa I.A."/>
            <person name="Tasca T."/>
            <person name="Bogo M.R."/>
            <person name="de Souza W."/>
        </authorList>
    </citation>
    <scope>NUCLEOTIDE SEQUENCE [LARGE SCALE GENOMIC DNA]</scope>
    <source>
        <strain evidence="2">K</strain>
    </source>
</reference>
<keyword evidence="1" id="KW-1133">Transmembrane helix</keyword>
<evidence type="ECO:0000313" key="3">
    <source>
        <dbReference type="Proteomes" id="UP000179807"/>
    </source>
</evidence>
<dbReference type="VEuPathDB" id="TrichDB:TRFO_20015"/>
<gene>
    <name evidence="2" type="ORF">TRFO_20015</name>
</gene>
<dbReference type="GeneID" id="94835849"/>
<dbReference type="AlphaFoldDB" id="A0A1J4KHU1"/>
<dbReference type="RefSeq" id="XP_068363746.1">
    <property type="nucleotide sequence ID" value="XM_068501145.1"/>
</dbReference>
<protein>
    <submittedName>
        <fullName evidence="2">Uncharacterized protein</fullName>
    </submittedName>
</protein>
<keyword evidence="1" id="KW-0812">Transmembrane</keyword>
<feature type="transmembrane region" description="Helical" evidence="1">
    <location>
        <begin position="453"/>
        <end position="478"/>
    </location>
</feature>
<feature type="transmembrane region" description="Helical" evidence="1">
    <location>
        <begin position="36"/>
        <end position="60"/>
    </location>
</feature>
<evidence type="ECO:0000256" key="1">
    <source>
        <dbReference type="SAM" id="Phobius"/>
    </source>
</evidence>
<keyword evidence="1" id="KW-0472">Membrane</keyword>
<dbReference type="Proteomes" id="UP000179807">
    <property type="component" value="Unassembled WGS sequence"/>
</dbReference>
<keyword evidence="3" id="KW-1185">Reference proteome</keyword>